<comment type="subcellular location">
    <subcellularLocation>
        <location evidence="7">Cytoplasm</location>
        <location evidence="7">Nucleoid</location>
    </subcellularLocation>
</comment>
<sequence>MVTGEFRNALDDKGRLLIPAKLRSSIAGESLVLTRGLDRCLWLFPPDEWNKISEKLLTTISPFQQKARLIQRRIVAPAQEIEIDKAGRITIPQAMREFAGFEKDILILGIQKYIELWDVSEYEKYWDEHEDEFNEAAEEIGDSLLF</sequence>
<dbReference type="PANTHER" id="PTHR34701">
    <property type="entry name" value="TRANSCRIPTIONAL REGULATOR MRAZ"/>
    <property type="match status" value="1"/>
</dbReference>
<evidence type="ECO:0000259" key="8">
    <source>
        <dbReference type="PROSITE" id="PS51740"/>
    </source>
</evidence>
<keyword evidence="5 7" id="KW-0238">DNA-binding</keyword>
<dbReference type="Gene3D" id="3.40.1550.20">
    <property type="entry name" value="Transcriptional regulator MraZ domain"/>
    <property type="match status" value="1"/>
</dbReference>
<protein>
    <recommendedName>
        <fullName evidence="1 7">Transcriptional regulator MraZ</fullName>
    </recommendedName>
</protein>
<evidence type="ECO:0000256" key="6">
    <source>
        <dbReference type="ARBA" id="ARBA00023163"/>
    </source>
</evidence>
<feature type="domain" description="SpoVT-AbrB" evidence="8">
    <location>
        <begin position="5"/>
        <end position="48"/>
    </location>
</feature>
<dbReference type="HAMAP" id="MF_01008">
    <property type="entry name" value="MraZ"/>
    <property type="match status" value="1"/>
</dbReference>
<dbReference type="InterPro" id="IPR038619">
    <property type="entry name" value="MraZ_sf"/>
</dbReference>
<proteinExistence type="inferred from homology"/>
<dbReference type="InterPro" id="IPR020603">
    <property type="entry name" value="MraZ_dom"/>
</dbReference>
<dbReference type="CDD" id="cd16321">
    <property type="entry name" value="MraZ_C"/>
    <property type="match status" value="1"/>
</dbReference>
<keyword evidence="6 7" id="KW-0804">Transcription</keyword>
<dbReference type="InterPro" id="IPR007159">
    <property type="entry name" value="SpoVT-AbrB_dom"/>
</dbReference>
<dbReference type="EMBL" id="JBCHKQ010000004">
    <property type="protein sequence ID" value="MEM5948683.1"/>
    <property type="molecule type" value="Genomic_DNA"/>
</dbReference>
<dbReference type="Proteomes" id="UP001466331">
    <property type="component" value="Unassembled WGS sequence"/>
</dbReference>
<name>A0ABU9UDD3_9SPIR</name>
<gene>
    <name evidence="7 9" type="primary">mraZ</name>
    <name evidence="9" type="ORF">WKV44_09020</name>
</gene>
<dbReference type="NCBIfam" id="TIGR00242">
    <property type="entry name" value="division/cell wall cluster transcriptional repressor MraZ"/>
    <property type="match status" value="1"/>
</dbReference>
<dbReference type="InterPro" id="IPR035644">
    <property type="entry name" value="MraZ_C"/>
</dbReference>
<dbReference type="PANTHER" id="PTHR34701:SF1">
    <property type="entry name" value="TRANSCRIPTIONAL REGULATOR MRAZ"/>
    <property type="match status" value="1"/>
</dbReference>
<dbReference type="RefSeq" id="WP_420070134.1">
    <property type="nucleotide sequence ID" value="NZ_JBCHKQ010000004.1"/>
</dbReference>
<dbReference type="SUPFAM" id="SSF89447">
    <property type="entry name" value="AbrB/MazE/MraZ-like"/>
    <property type="match status" value="1"/>
</dbReference>
<keyword evidence="4 7" id="KW-0805">Transcription regulation</keyword>
<dbReference type="Pfam" id="PF02381">
    <property type="entry name" value="MraZ"/>
    <property type="match status" value="2"/>
</dbReference>
<evidence type="ECO:0000256" key="7">
    <source>
        <dbReference type="HAMAP-Rule" id="MF_01008"/>
    </source>
</evidence>
<dbReference type="InterPro" id="IPR037914">
    <property type="entry name" value="SpoVT-AbrB_sf"/>
</dbReference>
<evidence type="ECO:0000256" key="4">
    <source>
        <dbReference type="ARBA" id="ARBA00023015"/>
    </source>
</evidence>
<evidence type="ECO:0000313" key="9">
    <source>
        <dbReference type="EMBL" id="MEM5948683.1"/>
    </source>
</evidence>
<reference evidence="9 10" key="1">
    <citation type="submission" date="2024-03" db="EMBL/GenBank/DDBJ databases">
        <title>Ignisphaera cupida sp. nov., a hyperthermophilic hydrolytic archaeon from a hot spring of Kamchatka, and proposal of Ignisphaeraceae fam. nov.</title>
        <authorList>
            <person name="Podosokorskaya O.A."/>
            <person name="Elcheninov A.G."/>
            <person name="Maltseva A.I."/>
            <person name="Zayulina K.S."/>
            <person name="Novikov A."/>
            <person name="Merkel A.Y."/>
        </authorList>
    </citation>
    <scope>NUCLEOTIDE SEQUENCE [LARGE SCALE GENOMIC DNA]</scope>
    <source>
        <strain evidence="9 10">38H-sp</strain>
    </source>
</reference>
<accession>A0ABU9UDD3</accession>
<evidence type="ECO:0000256" key="5">
    <source>
        <dbReference type="ARBA" id="ARBA00023125"/>
    </source>
</evidence>
<dbReference type="InterPro" id="IPR035642">
    <property type="entry name" value="MraZ_N"/>
</dbReference>
<keyword evidence="10" id="KW-1185">Reference proteome</keyword>
<comment type="subunit">
    <text evidence="7">Forms oligomers.</text>
</comment>
<evidence type="ECO:0000256" key="1">
    <source>
        <dbReference type="ARBA" id="ARBA00013860"/>
    </source>
</evidence>
<comment type="caution">
    <text evidence="9">The sequence shown here is derived from an EMBL/GenBank/DDBJ whole genome shotgun (WGS) entry which is preliminary data.</text>
</comment>
<organism evidence="9 10">
    <name type="scientific">Rarispira pelagica</name>
    <dbReference type="NCBI Taxonomy" id="3141764"/>
    <lineage>
        <taxon>Bacteria</taxon>
        <taxon>Pseudomonadati</taxon>
        <taxon>Spirochaetota</taxon>
        <taxon>Spirochaetia</taxon>
        <taxon>Winmispirales</taxon>
        <taxon>Winmispiraceae</taxon>
        <taxon>Rarispira</taxon>
    </lineage>
</organism>
<evidence type="ECO:0000313" key="10">
    <source>
        <dbReference type="Proteomes" id="UP001466331"/>
    </source>
</evidence>
<dbReference type="PROSITE" id="PS51740">
    <property type="entry name" value="SPOVT_ABRB"/>
    <property type="match status" value="2"/>
</dbReference>
<keyword evidence="3" id="KW-0677">Repeat</keyword>
<dbReference type="InterPro" id="IPR003444">
    <property type="entry name" value="MraZ"/>
</dbReference>
<keyword evidence="2 7" id="KW-0963">Cytoplasm</keyword>
<comment type="similarity">
    <text evidence="7">Belongs to the MraZ family.</text>
</comment>
<evidence type="ECO:0000256" key="3">
    <source>
        <dbReference type="ARBA" id="ARBA00022737"/>
    </source>
</evidence>
<dbReference type="CDD" id="cd16320">
    <property type="entry name" value="MraZ_N"/>
    <property type="match status" value="1"/>
</dbReference>
<evidence type="ECO:0000256" key="2">
    <source>
        <dbReference type="ARBA" id="ARBA00022490"/>
    </source>
</evidence>
<feature type="domain" description="SpoVT-AbrB" evidence="8">
    <location>
        <begin position="78"/>
        <end position="121"/>
    </location>
</feature>